<dbReference type="EMBL" id="CP045483">
    <property type="protein sequence ID" value="QGR19909.1"/>
    <property type="molecule type" value="Genomic_DNA"/>
</dbReference>
<proteinExistence type="predicted"/>
<dbReference type="OrthoDB" id="6529at2157"/>
<gene>
    <name evidence="5" type="ORF">D1868_07900</name>
</gene>
<evidence type="ECO:0000313" key="5">
    <source>
        <dbReference type="EMBL" id="QGR19909.1"/>
    </source>
</evidence>
<keyword evidence="3" id="KW-0862">Zinc</keyword>
<evidence type="ECO:0000256" key="2">
    <source>
        <dbReference type="ARBA" id="ARBA00022723"/>
    </source>
</evidence>
<dbReference type="GO" id="GO:0016829">
    <property type="term" value="F:lyase activity"/>
    <property type="evidence" value="ECO:0007669"/>
    <property type="project" value="UniProtKB-KW"/>
</dbReference>
<keyword evidence="2" id="KW-0479">Metal-binding</keyword>
<keyword evidence="6" id="KW-1185">Reference proteome</keyword>
<evidence type="ECO:0000256" key="3">
    <source>
        <dbReference type="ARBA" id="ARBA00022833"/>
    </source>
</evidence>
<evidence type="ECO:0000256" key="1">
    <source>
        <dbReference type="ARBA" id="ARBA00001947"/>
    </source>
</evidence>
<evidence type="ECO:0000313" key="6">
    <source>
        <dbReference type="Proteomes" id="UP000423396"/>
    </source>
</evidence>
<accession>A0A650CPZ3</accession>
<dbReference type="InterPro" id="IPR007115">
    <property type="entry name" value="6-PTP_synth/QueD"/>
</dbReference>
<dbReference type="RefSeq" id="WP_156007175.1">
    <property type="nucleotide sequence ID" value="NZ_CP045483.1"/>
</dbReference>
<dbReference type="GO" id="GO:0046872">
    <property type="term" value="F:metal ion binding"/>
    <property type="evidence" value="ECO:0007669"/>
    <property type="project" value="UniProtKB-KW"/>
</dbReference>
<evidence type="ECO:0000256" key="4">
    <source>
        <dbReference type="ARBA" id="ARBA00023239"/>
    </source>
</evidence>
<name>A0A650CPZ3_9CREN</name>
<comment type="cofactor">
    <cofactor evidence="1">
        <name>Zn(2+)</name>
        <dbReference type="ChEBI" id="CHEBI:29105"/>
    </cofactor>
</comment>
<protein>
    <submittedName>
        <fullName evidence="5">6-pyruvoyl tetrahydrobiopterin synthase</fullName>
    </submittedName>
</protein>
<dbReference type="KEGG" id="sazo:D1868_07900"/>
<organism evidence="5 6">
    <name type="scientific">Stygiolobus azoricus</name>
    <dbReference type="NCBI Taxonomy" id="41675"/>
    <lineage>
        <taxon>Archaea</taxon>
        <taxon>Thermoproteota</taxon>
        <taxon>Thermoprotei</taxon>
        <taxon>Sulfolobales</taxon>
        <taxon>Sulfolobaceae</taxon>
        <taxon>Stygiolobus</taxon>
    </lineage>
</organism>
<dbReference type="AlphaFoldDB" id="A0A650CPZ3"/>
<dbReference type="Gene3D" id="3.30.479.10">
    <property type="entry name" value="6-pyruvoyl tetrahydropterin synthase/QueD"/>
    <property type="match status" value="1"/>
</dbReference>
<dbReference type="PANTHER" id="PTHR12589:SF7">
    <property type="entry name" value="6-PYRUVOYL TETRAHYDROBIOPTERIN SYNTHASE"/>
    <property type="match status" value="1"/>
</dbReference>
<dbReference type="InterPro" id="IPR038418">
    <property type="entry name" value="6-PTP_synth/QueD_sf"/>
</dbReference>
<dbReference type="Pfam" id="PF01242">
    <property type="entry name" value="PTPS"/>
    <property type="match status" value="1"/>
</dbReference>
<dbReference type="PANTHER" id="PTHR12589">
    <property type="entry name" value="PYRUVOYL TETRAHYDROBIOPTERIN SYNTHASE"/>
    <property type="match status" value="1"/>
</dbReference>
<reference evidence="5 6" key="1">
    <citation type="submission" date="2019-10" db="EMBL/GenBank/DDBJ databases">
        <title>Genome Sequences from Six Type Strain Members of the Archaeal Family Sulfolobaceae: Acidianus ambivalens, Acidianus infernus, Metallosphaera prunae, Stygiolobus azoricus, Sulfolobus metallicus, and Sulfurisphaera ohwakuensis.</title>
        <authorList>
            <person name="Counts J.A."/>
            <person name="Kelly R.M."/>
        </authorList>
    </citation>
    <scope>NUCLEOTIDE SEQUENCE [LARGE SCALE GENOMIC DNA]</scope>
    <source>
        <strain evidence="5 6">FC6</strain>
    </source>
</reference>
<sequence length="139" mass="15568">MKVRVGVEGLSFDSAHYTLSSEGNDQLHGHTYKISAEVEGDGIDPKTGFVIDFGLLKATLLEIIKEWDHKLLIPRKDLEKISVTGPFKLEVKVIEADYPTVEYIGYEIAKEIFGKLGGKYNVKLKIYEGEGSYAIIEYP</sequence>
<dbReference type="GeneID" id="42798985"/>
<dbReference type="Proteomes" id="UP000423396">
    <property type="component" value="Chromosome"/>
</dbReference>
<dbReference type="SUPFAM" id="SSF55620">
    <property type="entry name" value="Tetrahydrobiopterin biosynthesis enzymes-like"/>
    <property type="match status" value="1"/>
</dbReference>
<keyword evidence="4" id="KW-0456">Lyase</keyword>